<dbReference type="SMART" id="SM00448">
    <property type="entry name" value="REC"/>
    <property type="match status" value="1"/>
</dbReference>
<keyword evidence="2" id="KW-0805">Transcription regulation</keyword>
<dbReference type="PROSITE" id="PS50110">
    <property type="entry name" value="RESPONSE_REGULATORY"/>
    <property type="match status" value="1"/>
</dbReference>
<dbReference type="InterPro" id="IPR039420">
    <property type="entry name" value="WalR-like"/>
</dbReference>
<sequence>MSEIKVLIVDDQTLMREGIKTIINLEEDMNVVATAANGLEAIQKAITHQPDIVLLDIQMPVVGGVDSLIEMKKKLHNVKVLMLTTFSDDRYILDALANGADGFLLKDMNYDQLITSIREVVLHDMMMIPLSIGKRLANLLSEYNSLIETKRVVDQLKKEGVRFSEREWEIANLLAKGLSNKNIAAKLYISEGTVKNYISEIYSKLGVKDRSKAIIYLRKLQEEQ</sequence>
<dbReference type="Proteomes" id="UP000030832">
    <property type="component" value="Unassembled WGS sequence"/>
</dbReference>
<dbReference type="PRINTS" id="PR00038">
    <property type="entry name" value="HTHLUXR"/>
</dbReference>
<dbReference type="SUPFAM" id="SSF52172">
    <property type="entry name" value="CheY-like"/>
    <property type="match status" value="1"/>
</dbReference>
<reference evidence="8 9" key="1">
    <citation type="submission" date="2014-09" db="EMBL/GenBank/DDBJ databases">
        <title>Genome sequencing and annotation of Bacillus Okhensis strain Kh10-101T.</title>
        <authorList>
            <person name="Prakash J.S."/>
        </authorList>
    </citation>
    <scope>NUCLEOTIDE SEQUENCE [LARGE SCALE GENOMIC DNA]</scope>
    <source>
        <strain evidence="9">Kh10-101T</strain>
    </source>
</reference>
<dbReference type="InterPro" id="IPR011006">
    <property type="entry name" value="CheY-like_superfamily"/>
</dbReference>
<dbReference type="GO" id="GO:0000160">
    <property type="term" value="P:phosphorelay signal transduction system"/>
    <property type="evidence" value="ECO:0007669"/>
    <property type="project" value="InterPro"/>
</dbReference>
<feature type="domain" description="Response regulatory" evidence="7">
    <location>
        <begin position="5"/>
        <end position="121"/>
    </location>
</feature>
<evidence type="ECO:0000256" key="4">
    <source>
        <dbReference type="ARBA" id="ARBA00023163"/>
    </source>
</evidence>
<dbReference type="AlphaFoldDB" id="A0A0B0IBA3"/>
<evidence type="ECO:0000259" key="6">
    <source>
        <dbReference type="PROSITE" id="PS50043"/>
    </source>
</evidence>
<gene>
    <name evidence="8" type="ORF">LQ50_23085</name>
</gene>
<dbReference type="PROSITE" id="PS50043">
    <property type="entry name" value="HTH_LUXR_2"/>
    <property type="match status" value="1"/>
</dbReference>
<feature type="modified residue" description="4-aspartylphosphate" evidence="5">
    <location>
        <position position="56"/>
    </location>
</feature>
<evidence type="ECO:0000259" key="7">
    <source>
        <dbReference type="PROSITE" id="PS50110"/>
    </source>
</evidence>
<dbReference type="PANTHER" id="PTHR43214">
    <property type="entry name" value="TWO-COMPONENT RESPONSE REGULATOR"/>
    <property type="match status" value="1"/>
</dbReference>
<dbReference type="InterPro" id="IPR058245">
    <property type="entry name" value="NreC/VraR/RcsB-like_REC"/>
</dbReference>
<dbReference type="RefSeq" id="WP_034633478.1">
    <property type="nucleotide sequence ID" value="NZ_JRJU01000050.1"/>
</dbReference>
<dbReference type="InterPro" id="IPR001789">
    <property type="entry name" value="Sig_transdc_resp-reg_receiver"/>
</dbReference>
<dbReference type="CDD" id="cd17535">
    <property type="entry name" value="REC_NarL-like"/>
    <property type="match status" value="1"/>
</dbReference>
<dbReference type="OrthoDB" id="9780153at2"/>
<evidence type="ECO:0000313" key="9">
    <source>
        <dbReference type="Proteomes" id="UP000030832"/>
    </source>
</evidence>
<dbReference type="InterPro" id="IPR000792">
    <property type="entry name" value="Tscrpt_reg_LuxR_C"/>
</dbReference>
<dbReference type="GO" id="GO:0006355">
    <property type="term" value="P:regulation of DNA-templated transcription"/>
    <property type="evidence" value="ECO:0007669"/>
    <property type="project" value="InterPro"/>
</dbReference>
<dbReference type="PANTHER" id="PTHR43214:SF40">
    <property type="entry name" value="TRANSCRIPTIONAL REGULATORY PROTEIN LNRK"/>
    <property type="match status" value="1"/>
</dbReference>
<dbReference type="SMART" id="SM00421">
    <property type="entry name" value="HTH_LUXR"/>
    <property type="match status" value="1"/>
</dbReference>
<keyword evidence="3" id="KW-0238">DNA-binding</keyword>
<name>A0A0B0IBA3_9BACI</name>
<evidence type="ECO:0000313" key="8">
    <source>
        <dbReference type="EMBL" id="KHF38147.1"/>
    </source>
</evidence>
<dbReference type="GO" id="GO:0003677">
    <property type="term" value="F:DNA binding"/>
    <property type="evidence" value="ECO:0007669"/>
    <property type="project" value="UniProtKB-KW"/>
</dbReference>
<dbReference type="Pfam" id="PF00196">
    <property type="entry name" value="GerE"/>
    <property type="match status" value="1"/>
</dbReference>
<protein>
    <submittedName>
        <fullName evidence="8">LuxR family transcriptional regulator</fullName>
    </submittedName>
</protein>
<proteinExistence type="predicted"/>
<accession>A0A0B0IBA3</accession>
<keyword evidence="9" id="KW-1185">Reference proteome</keyword>
<evidence type="ECO:0000256" key="3">
    <source>
        <dbReference type="ARBA" id="ARBA00023125"/>
    </source>
</evidence>
<evidence type="ECO:0000256" key="1">
    <source>
        <dbReference type="ARBA" id="ARBA00022553"/>
    </source>
</evidence>
<comment type="caution">
    <text evidence="8">The sequence shown here is derived from an EMBL/GenBank/DDBJ whole genome shotgun (WGS) entry which is preliminary data.</text>
</comment>
<dbReference type="EMBL" id="JRJU01000050">
    <property type="protein sequence ID" value="KHF38147.1"/>
    <property type="molecule type" value="Genomic_DNA"/>
</dbReference>
<evidence type="ECO:0000256" key="5">
    <source>
        <dbReference type="PROSITE-ProRule" id="PRU00169"/>
    </source>
</evidence>
<keyword evidence="1 5" id="KW-0597">Phosphoprotein</keyword>
<feature type="domain" description="HTH luxR-type" evidence="6">
    <location>
        <begin position="156"/>
        <end position="221"/>
    </location>
</feature>
<dbReference type="STRING" id="333138.LQ50_23085"/>
<dbReference type="Gene3D" id="3.40.50.2300">
    <property type="match status" value="1"/>
</dbReference>
<dbReference type="CDD" id="cd06170">
    <property type="entry name" value="LuxR_C_like"/>
    <property type="match status" value="1"/>
</dbReference>
<keyword evidence="4" id="KW-0804">Transcription</keyword>
<evidence type="ECO:0000256" key="2">
    <source>
        <dbReference type="ARBA" id="ARBA00023015"/>
    </source>
</evidence>
<organism evidence="8 9">
    <name type="scientific">Halalkalibacter okhensis</name>
    <dbReference type="NCBI Taxonomy" id="333138"/>
    <lineage>
        <taxon>Bacteria</taxon>
        <taxon>Bacillati</taxon>
        <taxon>Bacillota</taxon>
        <taxon>Bacilli</taxon>
        <taxon>Bacillales</taxon>
        <taxon>Bacillaceae</taxon>
        <taxon>Halalkalibacter</taxon>
    </lineage>
</organism>
<dbReference type="eggNOG" id="COG2197">
    <property type="taxonomic scope" value="Bacteria"/>
</dbReference>
<dbReference type="Pfam" id="PF00072">
    <property type="entry name" value="Response_reg"/>
    <property type="match status" value="1"/>
</dbReference>